<comment type="caution">
    <text evidence="7">The sequence shown here is derived from an EMBL/GenBank/DDBJ whole genome shotgun (WGS) entry which is preliminary data.</text>
</comment>
<dbReference type="PROSITE" id="PS50096">
    <property type="entry name" value="IQ"/>
    <property type="match status" value="2"/>
</dbReference>
<name>A0AAD4IRE1_PERFH</name>
<evidence type="ECO:0000313" key="8">
    <source>
        <dbReference type="Proteomes" id="UP001190926"/>
    </source>
</evidence>
<reference evidence="7 8" key="1">
    <citation type="journal article" date="2021" name="Nat. Commun.">
        <title>Incipient diploidization of the medicinal plant Perilla within 10,000 years.</title>
        <authorList>
            <person name="Zhang Y."/>
            <person name="Shen Q."/>
            <person name="Leng L."/>
            <person name="Zhang D."/>
            <person name="Chen S."/>
            <person name="Shi Y."/>
            <person name="Ning Z."/>
            <person name="Chen S."/>
        </authorList>
    </citation>
    <scope>NUCLEOTIDE SEQUENCE [LARGE SCALE GENOMIC DNA]</scope>
    <source>
        <strain evidence="8">cv. PC099</strain>
    </source>
</reference>
<comment type="similarity">
    <text evidence="2">Belongs to the IQD family.</text>
</comment>
<dbReference type="Pfam" id="PF00612">
    <property type="entry name" value="IQ"/>
    <property type="match status" value="2"/>
</dbReference>
<evidence type="ECO:0000313" key="7">
    <source>
        <dbReference type="EMBL" id="KAH6820153.1"/>
    </source>
</evidence>
<dbReference type="GO" id="GO:0005516">
    <property type="term" value="F:calmodulin binding"/>
    <property type="evidence" value="ECO:0007669"/>
    <property type="project" value="UniProtKB-KW"/>
</dbReference>
<protein>
    <recommendedName>
        <fullName evidence="6">DUF4005 domain-containing protein</fullName>
    </recommendedName>
</protein>
<accession>A0AAD4IRE1</accession>
<dbReference type="SUPFAM" id="SSF52540">
    <property type="entry name" value="P-loop containing nucleoside triphosphate hydrolases"/>
    <property type="match status" value="1"/>
</dbReference>
<dbReference type="InterPro" id="IPR027417">
    <property type="entry name" value="P-loop_NTPase"/>
</dbReference>
<evidence type="ECO:0000259" key="6">
    <source>
        <dbReference type="Pfam" id="PF13178"/>
    </source>
</evidence>
<organism evidence="7 8">
    <name type="scientific">Perilla frutescens var. hirtella</name>
    <name type="common">Perilla citriodora</name>
    <name type="synonym">Perilla setoyensis</name>
    <dbReference type="NCBI Taxonomy" id="608512"/>
    <lineage>
        <taxon>Eukaryota</taxon>
        <taxon>Viridiplantae</taxon>
        <taxon>Streptophyta</taxon>
        <taxon>Embryophyta</taxon>
        <taxon>Tracheophyta</taxon>
        <taxon>Spermatophyta</taxon>
        <taxon>Magnoliopsida</taxon>
        <taxon>eudicotyledons</taxon>
        <taxon>Gunneridae</taxon>
        <taxon>Pentapetalae</taxon>
        <taxon>asterids</taxon>
        <taxon>lamiids</taxon>
        <taxon>Lamiales</taxon>
        <taxon>Lamiaceae</taxon>
        <taxon>Nepetoideae</taxon>
        <taxon>Elsholtzieae</taxon>
        <taxon>Perilla</taxon>
    </lineage>
</organism>
<feature type="region of interest" description="Disordered" evidence="5">
    <location>
        <begin position="316"/>
        <end position="376"/>
    </location>
</feature>
<evidence type="ECO:0000256" key="2">
    <source>
        <dbReference type="ARBA" id="ARBA00024341"/>
    </source>
</evidence>
<dbReference type="PANTHER" id="PTHR32295">
    <property type="entry name" value="IQ-DOMAIN 5-RELATED"/>
    <property type="match status" value="1"/>
</dbReference>
<gene>
    <name evidence="7" type="ORF">C2S53_017454</name>
</gene>
<sequence length="403" mass="45551">MGKASRWIRNLLMGKREDRAKETGPSVPAETCMMTSLGTMVVTTTPKVRRRWSFKRPTSGKGISHRSTKSFDSIFTPKLALLEYETQQSKARPPTLNAHAAATRIQAAYRSYLARRALRALRGLVKLQALARGYLVRKQMNTVVRSIHAVMAIQVRARIHRIQMVEESPVVVGRRKSNAEPSASDRQYGKEITDNKANGNSFPTNGGLRSRSGRVYYVPCERVEYGPRMYSSGRLSVSQREYQLKTSPSPSTLSFTDSSSTTYDGVEEFSLKMARRNSRRYSASPENKHPYITPFSQCQYYIPSNSTIVPNYMTNTKSSKAKTRSQSEPRQRPKLGTKQKSKRSSSMDGKNDKQNEYPWLSKLYRSDKSTDEGDCDSSISAMASISKHMKTLVPFEVPPMNMY</sequence>
<evidence type="ECO:0000256" key="5">
    <source>
        <dbReference type="SAM" id="MobiDB-lite"/>
    </source>
</evidence>
<evidence type="ECO:0000256" key="3">
    <source>
        <dbReference type="ARBA" id="ARBA00024378"/>
    </source>
</evidence>
<dbReference type="Proteomes" id="UP001190926">
    <property type="component" value="Unassembled WGS sequence"/>
</dbReference>
<dbReference type="SMART" id="SM00015">
    <property type="entry name" value="IQ"/>
    <property type="match status" value="2"/>
</dbReference>
<dbReference type="InterPro" id="IPR000048">
    <property type="entry name" value="IQ_motif_EF-hand-BS"/>
</dbReference>
<proteinExistence type="inferred from homology"/>
<dbReference type="Gene3D" id="1.20.5.190">
    <property type="match status" value="1"/>
</dbReference>
<evidence type="ECO:0000256" key="4">
    <source>
        <dbReference type="ARBA" id="ARBA00045534"/>
    </source>
</evidence>
<comment type="function">
    <text evidence="4">May be involved in cooperative interactions with calmodulins or calmodulin-like proteins. Recruits calmodulin proteins to microtubules, thus being a potential scaffold in cellular signaling and trafficking. May associate with nucleic acids and regulate gene expression at the transcriptional or post-transcriptional level.</text>
</comment>
<dbReference type="PANTHER" id="PTHR32295:SF45">
    <property type="entry name" value="PROTEIN IQ-DOMAIN 19"/>
    <property type="match status" value="1"/>
</dbReference>
<dbReference type="Pfam" id="PF13178">
    <property type="entry name" value="DUF4005"/>
    <property type="match status" value="1"/>
</dbReference>
<keyword evidence="1" id="KW-0112">Calmodulin-binding</keyword>
<feature type="compositionally biased region" description="Basic residues" evidence="5">
    <location>
        <begin position="332"/>
        <end position="343"/>
    </location>
</feature>
<comment type="subunit">
    <text evidence="3">Binds to multiple calmodulin (CaM) in the presence of Ca(2+) and CaM-like proteins.</text>
</comment>
<feature type="domain" description="DUF4005" evidence="6">
    <location>
        <begin position="280"/>
        <end position="357"/>
    </location>
</feature>
<dbReference type="AlphaFoldDB" id="A0AAD4IRE1"/>
<dbReference type="EMBL" id="SDAM02004710">
    <property type="protein sequence ID" value="KAH6820153.1"/>
    <property type="molecule type" value="Genomic_DNA"/>
</dbReference>
<feature type="region of interest" description="Disordered" evidence="5">
    <location>
        <begin position="173"/>
        <end position="207"/>
    </location>
</feature>
<dbReference type="InterPro" id="IPR025064">
    <property type="entry name" value="DUF4005"/>
</dbReference>
<keyword evidence="8" id="KW-1185">Reference proteome</keyword>
<evidence type="ECO:0000256" key="1">
    <source>
        <dbReference type="ARBA" id="ARBA00022860"/>
    </source>
</evidence>
<feature type="compositionally biased region" description="Polar residues" evidence="5">
    <location>
        <begin position="195"/>
        <end position="204"/>
    </location>
</feature>